<dbReference type="PANTHER" id="PTHR11895:SF7">
    <property type="entry name" value="GLUTAMYL-TRNA(GLN) AMIDOTRANSFERASE SUBUNIT A, MITOCHONDRIAL"/>
    <property type="match status" value="1"/>
</dbReference>
<sequence length="488" mass="52967">MKNVKAALTPEEYAKCDGTELARLIAAGEVTVAEVTASARAAIDRVNPTLNAIIELYEDRFAQPEEGLAHGPMRGVPFLIKDVSDHFGGRKMENGSRLSQGYVVPEDDHYAEMIKATGVNLVGRSATPEFSMSLTTATLLNGETHNPWKLGYSTSGSSGGAGSAVASGMVPIAHSSDIGGSTRGPAAWCGTVGLHPSRGRVSTGPGMSESGDGLAQSSVLTRTMRDTAVMLDAISIPQPGDPFILRKPDQPYTSFLRGDGPRLKIGFSTDPLLPSPVDPEVAETVRQTARVLEGLGHHVTESAPKFDQVAMNLMLTDLWYFEFDKYLDWLGERAGRKVSPDTVEKASWNFYNFAKERSVDAYLRALEELNTYRRQIGRWFASHDIWLSPTCAQVSQPNANYGMNLDIPPLEFLLHEDHPCQFMVWVNTCGVPAISLPLGHHTNGLPIGVQLAAKSGHEEQLIGLGAELEQAMPWSSRHPPMHVANIIV</sequence>
<dbReference type="PANTHER" id="PTHR11895">
    <property type="entry name" value="TRANSAMIDASE"/>
    <property type="match status" value="1"/>
</dbReference>
<dbReference type="EMBL" id="JBALHR010000014">
    <property type="protein sequence ID" value="MEH7829975.1"/>
    <property type="molecule type" value="Genomic_DNA"/>
</dbReference>
<dbReference type="SUPFAM" id="SSF75304">
    <property type="entry name" value="Amidase signature (AS) enzymes"/>
    <property type="match status" value="1"/>
</dbReference>
<organism evidence="3 4">
    <name type="scientific">Gemmobacter denitrificans</name>
    <dbReference type="NCBI Taxonomy" id="3123040"/>
    <lineage>
        <taxon>Bacteria</taxon>
        <taxon>Pseudomonadati</taxon>
        <taxon>Pseudomonadota</taxon>
        <taxon>Alphaproteobacteria</taxon>
        <taxon>Rhodobacterales</taxon>
        <taxon>Paracoccaceae</taxon>
        <taxon>Gemmobacter</taxon>
    </lineage>
</organism>
<accession>A0ABU8C0D1</accession>
<comment type="caution">
    <text evidence="3">The sequence shown here is derived from an EMBL/GenBank/DDBJ whole genome shotgun (WGS) entry which is preliminary data.</text>
</comment>
<reference evidence="3" key="1">
    <citation type="submission" date="2024-02" db="EMBL/GenBank/DDBJ databases">
        <title>Genome sequences of strain Gemmobacter sp. JM10B15.</title>
        <authorList>
            <person name="Zhang M."/>
        </authorList>
    </citation>
    <scope>NUCLEOTIDE SEQUENCE</scope>
    <source>
        <strain evidence="3">JM10B15</strain>
    </source>
</reference>
<name>A0ABU8C0D1_9RHOB</name>
<gene>
    <name evidence="3" type="ORF">V6590_17630</name>
</gene>
<evidence type="ECO:0000256" key="1">
    <source>
        <dbReference type="ARBA" id="ARBA00009199"/>
    </source>
</evidence>
<dbReference type="RefSeq" id="WP_335425002.1">
    <property type="nucleotide sequence ID" value="NZ_JBALHR010000014.1"/>
</dbReference>
<evidence type="ECO:0000313" key="3">
    <source>
        <dbReference type="EMBL" id="MEH7829975.1"/>
    </source>
</evidence>
<feature type="domain" description="Amidase" evidence="2">
    <location>
        <begin position="34"/>
        <end position="461"/>
    </location>
</feature>
<dbReference type="InterPro" id="IPR023631">
    <property type="entry name" value="Amidase_dom"/>
</dbReference>
<evidence type="ECO:0000259" key="2">
    <source>
        <dbReference type="Pfam" id="PF01425"/>
    </source>
</evidence>
<dbReference type="Pfam" id="PF01425">
    <property type="entry name" value="Amidase"/>
    <property type="match status" value="1"/>
</dbReference>
<keyword evidence="4" id="KW-1185">Reference proteome</keyword>
<comment type="similarity">
    <text evidence="1">Belongs to the amidase family.</text>
</comment>
<dbReference type="Gene3D" id="3.90.1300.10">
    <property type="entry name" value="Amidase signature (AS) domain"/>
    <property type="match status" value="1"/>
</dbReference>
<evidence type="ECO:0000313" key="4">
    <source>
        <dbReference type="Proteomes" id="UP001431963"/>
    </source>
</evidence>
<protein>
    <submittedName>
        <fullName evidence="3">Amidase</fullName>
    </submittedName>
</protein>
<proteinExistence type="inferred from homology"/>
<dbReference type="Proteomes" id="UP001431963">
    <property type="component" value="Unassembled WGS sequence"/>
</dbReference>
<dbReference type="InterPro" id="IPR000120">
    <property type="entry name" value="Amidase"/>
</dbReference>
<dbReference type="InterPro" id="IPR036928">
    <property type="entry name" value="AS_sf"/>
</dbReference>